<reference evidence="6" key="1">
    <citation type="journal article" date="2016" name="Sci. Rep.">
        <title>Molecular characterization of firefly nuptial gifts: a multi-omics approach sheds light on postcopulatory sexual selection.</title>
        <authorList>
            <person name="Al-Wathiqui N."/>
            <person name="Fallon T.R."/>
            <person name="South A."/>
            <person name="Weng J.K."/>
            <person name="Lewis S.M."/>
        </authorList>
    </citation>
    <scope>NUCLEOTIDE SEQUENCE</scope>
</reference>
<dbReference type="SUPFAM" id="SSF48652">
    <property type="entry name" value="Tetraspanin"/>
    <property type="match status" value="1"/>
</dbReference>
<evidence type="ECO:0000256" key="2">
    <source>
        <dbReference type="ARBA" id="ARBA00022692"/>
    </source>
</evidence>
<dbReference type="InterPro" id="IPR008952">
    <property type="entry name" value="Tetraspanin_EC2_sf"/>
</dbReference>
<name>A0A1Y1MW09_PHOPY</name>
<accession>A0A1Y1MW09</accession>
<comment type="subcellular location">
    <subcellularLocation>
        <location evidence="1">Membrane</location>
        <topology evidence="1">Multi-pass membrane protein</topology>
    </subcellularLocation>
</comment>
<organism evidence="6">
    <name type="scientific">Photinus pyralis</name>
    <name type="common">Common eastern firefly</name>
    <name type="synonym">Lampyris pyralis</name>
    <dbReference type="NCBI Taxonomy" id="7054"/>
    <lineage>
        <taxon>Eukaryota</taxon>
        <taxon>Metazoa</taxon>
        <taxon>Ecdysozoa</taxon>
        <taxon>Arthropoda</taxon>
        <taxon>Hexapoda</taxon>
        <taxon>Insecta</taxon>
        <taxon>Pterygota</taxon>
        <taxon>Neoptera</taxon>
        <taxon>Endopterygota</taxon>
        <taxon>Coleoptera</taxon>
        <taxon>Polyphaga</taxon>
        <taxon>Elateriformia</taxon>
        <taxon>Elateroidea</taxon>
        <taxon>Lampyridae</taxon>
        <taxon>Lampyrinae</taxon>
        <taxon>Photinus</taxon>
    </lineage>
</organism>
<dbReference type="AlphaFoldDB" id="A0A1Y1MW09"/>
<protein>
    <recommendedName>
        <fullName evidence="7">Tetraspanin</fullName>
    </recommendedName>
</protein>
<keyword evidence="4 5" id="KW-0472">Membrane</keyword>
<evidence type="ECO:0000256" key="3">
    <source>
        <dbReference type="ARBA" id="ARBA00022989"/>
    </source>
</evidence>
<dbReference type="InterPro" id="IPR018499">
    <property type="entry name" value="Tetraspanin/Peripherin"/>
</dbReference>
<evidence type="ECO:0000256" key="1">
    <source>
        <dbReference type="ARBA" id="ARBA00004141"/>
    </source>
</evidence>
<dbReference type="Gene3D" id="1.10.1450.10">
    <property type="entry name" value="Tetraspanin"/>
    <property type="match status" value="1"/>
</dbReference>
<keyword evidence="3 5" id="KW-1133">Transmembrane helix</keyword>
<evidence type="ECO:0008006" key="7">
    <source>
        <dbReference type="Google" id="ProtNLM"/>
    </source>
</evidence>
<proteinExistence type="predicted"/>
<dbReference type="GO" id="GO:0016020">
    <property type="term" value="C:membrane"/>
    <property type="evidence" value="ECO:0007669"/>
    <property type="project" value="UniProtKB-SubCell"/>
</dbReference>
<feature type="transmembrane region" description="Helical" evidence="5">
    <location>
        <begin position="32"/>
        <end position="53"/>
    </location>
</feature>
<dbReference type="EMBL" id="GEZM01020326">
    <property type="protein sequence ID" value="JAV89298.1"/>
    <property type="molecule type" value="Transcribed_RNA"/>
</dbReference>
<feature type="transmembrane region" description="Helical" evidence="5">
    <location>
        <begin position="191"/>
        <end position="210"/>
    </location>
</feature>
<dbReference type="Pfam" id="PF00335">
    <property type="entry name" value="Tetraspanin"/>
    <property type="match status" value="1"/>
</dbReference>
<evidence type="ECO:0000313" key="6">
    <source>
        <dbReference type="EMBL" id="JAV89298.1"/>
    </source>
</evidence>
<evidence type="ECO:0000256" key="4">
    <source>
        <dbReference type="ARBA" id="ARBA00023136"/>
    </source>
</evidence>
<keyword evidence="2 5" id="KW-0812">Transmembrane</keyword>
<sequence length="254" mass="29902">MLQAIAQVCSANYSYLIGNVHRRCCRKSTRRFVFLWSLVGCNVLVNVLIVASMGRRISRHIIHVVTRALEYGMMQYLKDSFWKRTIDELQVKMQCCGVYDYKDWYQLSWIEEQQIHLEHQLVKELRLSPSKILLPVVPWSCCNIEYPLQCFHDPFQQMESSYLWKEEPTIVENSLYTKGCLTTLTKPIEEGITGFITITVLIFILMVYDFRKPVCFNLYISDRHDPPIQNSLHILSERRTSTPPDRNCARLDLR</sequence>
<evidence type="ECO:0000256" key="5">
    <source>
        <dbReference type="SAM" id="Phobius"/>
    </source>
</evidence>